<feature type="transmembrane region" description="Helical" evidence="1">
    <location>
        <begin position="121"/>
        <end position="141"/>
    </location>
</feature>
<dbReference type="Proteomes" id="UP000054843">
    <property type="component" value="Unassembled WGS sequence"/>
</dbReference>
<evidence type="ECO:0000313" key="2">
    <source>
        <dbReference type="EMBL" id="KRZ66439.1"/>
    </source>
</evidence>
<keyword evidence="1" id="KW-0812">Transmembrane</keyword>
<evidence type="ECO:0000313" key="3">
    <source>
        <dbReference type="Proteomes" id="UP000054843"/>
    </source>
</evidence>
<keyword evidence="3" id="KW-1185">Reference proteome</keyword>
<dbReference type="AlphaFoldDB" id="A0A0V1M3T6"/>
<accession>A0A0V1M3T6</accession>
<keyword evidence="1" id="KW-0472">Membrane</keyword>
<gene>
    <name evidence="2" type="ORF">T10_10512</name>
</gene>
<name>A0A0V1M3T6_9BILA</name>
<proteinExistence type="predicted"/>
<comment type="caution">
    <text evidence="2">The sequence shown here is derived from an EMBL/GenBank/DDBJ whole genome shotgun (WGS) entry which is preliminary data.</text>
</comment>
<protein>
    <submittedName>
        <fullName evidence="2">Uncharacterized protein</fullName>
    </submittedName>
</protein>
<dbReference type="OrthoDB" id="5920230at2759"/>
<keyword evidence="1" id="KW-1133">Transmembrane helix</keyword>
<evidence type="ECO:0000256" key="1">
    <source>
        <dbReference type="SAM" id="Phobius"/>
    </source>
</evidence>
<reference evidence="2 3" key="1">
    <citation type="submission" date="2015-01" db="EMBL/GenBank/DDBJ databases">
        <title>Evolution of Trichinella species and genotypes.</title>
        <authorList>
            <person name="Korhonen P.K."/>
            <person name="Edoardo P."/>
            <person name="Giuseppe L.R."/>
            <person name="Gasser R.B."/>
        </authorList>
    </citation>
    <scope>NUCLEOTIDE SEQUENCE [LARGE SCALE GENOMIC DNA]</scope>
    <source>
        <strain evidence="2">ISS1980</strain>
    </source>
</reference>
<dbReference type="EMBL" id="JYDO01000243">
    <property type="protein sequence ID" value="KRZ66439.1"/>
    <property type="molecule type" value="Genomic_DNA"/>
</dbReference>
<sequence length="142" mass="15687">MDNHQLDADKKQIQTNEVKQDEQAVEAVAKNNPRDVVETVTEQTVTGGGQCSERYLEMGAAECVSNINADPVIVPLFIVSPGGSGQSVKRNEATKQYYKKKPNSIKADHCAELTSTLDMHVGFWFLFIIFAGVMCLLWKAIP</sequence>
<organism evidence="2 3">
    <name type="scientific">Trichinella papuae</name>
    <dbReference type="NCBI Taxonomy" id="268474"/>
    <lineage>
        <taxon>Eukaryota</taxon>
        <taxon>Metazoa</taxon>
        <taxon>Ecdysozoa</taxon>
        <taxon>Nematoda</taxon>
        <taxon>Enoplea</taxon>
        <taxon>Dorylaimia</taxon>
        <taxon>Trichinellida</taxon>
        <taxon>Trichinellidae</taxon>
        <taxon>Trichinella</taxon>
    </lineage>
</organism>